<reference evidence="7 8" key="1">
    <citation type="submission" date="2019-04" db="EMBL/GenBank/DDBJ databases">
        <title>Pedobacter sp. RP-3-22 sp. nov., isolated from Arctic soil.</title>
        <authorList>
            <person name="Dahal R.H."/>
            <person name="Kim D.-U."/>
        </authorList>
    </citation>
    <scope>NUCLEOTIDE SEQUENCE [LARGE SCALE GENOMIC DNA]</scope>
    <source>
        <strain evidence="7 8">RP-3-22</strain>
    </source>
</reference>
<keyword evidence="4" id="KW-0804">Transcription</keyword>
<evidence type="ECO:0000259" key="5">
    <source>
        <dbReference type="Pfam" id="PF04542"/>
    </source>
</evidence>
<accession>A0A4U1CNA5</accession>
<evidence type="ECO:0000259" key="6">
    <source>
        <dbReference type="Pfam" id="PF08281"/>
    </source>
</evidence>
<dbReference type="GO" id="GO:0006352">
    <property type="term" value="P:DNA-templated transcription initiation"/>
    <property type="evidence" value="ECO:0007669"/>
    <property type="project" value="InterPro"/>
</dbReference>
<dbReference type="Pfam" id="PF08281">
    <property type="entry name" value="Sigma70_r4_2"/>
    <property type="match status" value="1"/>
</dbReference>
<dbReference type="InterPro" id="IPR014284">
    <property type="entry name" value="RNA_pol_sigma-70_dom"/>
</dbReference>
<dbReference type="InterPro" id="IPR013324">
    <property type="entry name" value="RNA_pol_sigma_r3/r4-like"/>
</dbReference>
<dbReference type="SUPFAM" id="SSF88659">
    <property type="entry name" value="Sigma3 and sigma4 domains of RNA polymerase sigma factors"/>
    <property type="match status" value="1"/>
</dbReference>
<evidence type="ECO:0000313" key="7">
    <source>
        <dbReference type="EMBL" id="TKC08068.1"/>
    </source>
</evidence>
<name>A0A4U1CNA5_9SPHI</name>
<evidence type="ECO:0000256" key="3">
    <source>
        <dbReference type="ARBA" id="ARBA00023082"/>
    </source>
</evidence>
<evidence type="ECO:0000256" key="1">
    <source>
        <dbReference type="ARBA" id="ARBA00010641"/>
    </source>
</evidence>
<sequence length="178" mass="21158">MFNAFETSKTEQFNTIYYATHRKLHCTVLKLCRDRELTLDILQKVYLKLWEKWDGIADKKDLYPLLFTYCKNTYIDELRRNNCGRIATVHITHIAESHAPSVESQYGRKEYLEVVNNVLLRLTSRRREVVKLYLEEGLTRKKLSERLSISPNTIDNHLRESLSLLRHELRLYLKTGID</sequence>
<dbReference type="GO" id="GO:0003677">
    <property type="term" value="F:DNA binding"/>
    <property type="evidence" value="ECO:0007669"/>
    <property type="project" value="InterPro"/>
</dbReference>
<dbReference type="InterPro" id="IPR036388">
    <property type="entry name" value="WH-like_DNA-bd_sf"/>
</dbReference>
<comment type="caution">
    <text evidence="7">The sequence shown here is derived from an EMBL/GenBank/DDBJ whole genome shotgun (WGS) entry which is preliminary data.</text>
</comment>
<dbReference type="InterPro" id="IPR013325">
    <property type="entry name" value="RNA_pol_sigma_r2"/>
</dbReference>
<dbReference type="SUPFAM" id="SSF88946">
    <property type="entry name" value="Sigma2 domain of RNA polymerase sigma factors"/>
    <property type="match status" value="1"/>
</dbReference>
<feature type="domain" description="RNA polymerase sigma-70 region 2" evidence="5">
    <location>
        <begin position="20"/>
        <end position="82"/>
    </location>
</feature>
<comment type="similarity">
    <text evidence="1">Belongs to the sigma-70 factor family. ECF subfamily.</text>
</comment>
<keyword evidence="3" id="KW-0731">Sigma factor</keyword>
<evidence type="ECO:0000313" key="8">
    <source>
        <dbReference type="Proteomes" id="UP000309488"/>
    </source>
</evidence>
<keyword evidence="8" id="KW-1185">Reference proteome</keyword>
<dbReference type="PANTHER" id="PTHR43133">
    <property type="entry name" value="RNA POLYMERASE ECF-TYPE SIGMA FACTO"/>
    <property type="match status" value="1"/>
</dbReference>
<dbReference type="NCBIfam" id="TIGR02937">
    <property type="entry name" value="sigma70-ECF"/>
    <property type="match status" value="1"/>
</dbReference>
<dbReference type="Gene3D" id="1.10.1740.10">
    <property type="match status" value="1"/>
</dbReference>
<dbReference type="Pfam" id="PF04542">
    <property type="entry name" value="Sigma70_r2"/>
    <property type="match status" value="1"/>
</dbReference>
<dbReference type="InterPro" id="IPR013249">
    <property type="entry name" value="RNA_pol_sigma70_r4_t2"/>
</dbReference>
<keyword evidence="2" id="KW-0805">Transcription regulation</keyword>
<dbReference type="GO" id="GO:0016987">
    <property type="term" value="F:sigma factor activity"/>
    <property type="evidence" value="ECO:0007669"/>
    <property type="project" value="UniProtKB-KW"/>
</dbReference>
<dbReference type="Gene3D" id="1.10.10.10">
    <property type="entry name" value="Winged helix-like DNA-binding domain superfamily/Winged helix DNA-binding domain"/>
    <property type="match status" value="1"/>
</dbReference>
<evidence type="ECO:0000256" key="2">
    <source>
        <dbReference type="ARBA" id="ARBA00023015"/>
    </source>
</evidence>
<dbReference type="PANTHER" id="PTHR43133:SF46">
    <property type="entry name" value="RNA POLYMERASE SIGMA-70 FACTOR ECF SUBFAMILY"/>
    <property type="match status" value="1"/>
</dbReference>
<dbReference type="AlphaFoldDB" id="A0A4U1CNA5"/>
<dbReference type="EMBL" id="SWBR01000003">
    <property type="protein sequence ID" value="TKC08068.1"/>
    <property type="molecule type" value="Genomic_DNA"/>
</dbReference>
<dbReference type="Proteomes" id="UP000309488">
    <property type="component" value="Unassembled WGS sequence"/>
</dbReference>
<evidence type="ECO:0000256" key="4">
    <source>
        <dbReference type="ARBA" id="ARBA00023163"/>
    </source>
</evidence>
<proteinExistence type="inferred from homology"/>
<gene>
    <name evidence="7" type="ORF">FA048_12975</name>
</gene>
<dbReference type="InterPro" id="IPR039425">
    <property type="entry name" value="RNA_pol_sigma-70-like"/>
</dbReference>
<dbReference type="RefSeq" id="WP_136841674.1">
    <property type="nucleotide sequence ID" value="NZ_SWBR01000003.1"/>
</dbReference>
<dbReference type="OrthoDB" id="659361at2"/>
<feature type="domain" description="RNA polymerase sigma factor 70 region 4 type 2" evidence="6">
    <location>
        <begin position="117"/>
        <end position="162"/>
    </location>
</feature>
<organism evidence="7 8">
    <name type="scientific">Pedobacter polaris</name>
    <dbReference type="NCBI Taxonomy" id="2571273"/>
    <lineage>
        <taxon>Bacteria</taxon>
        <taxon>Pseudomonadati</taxon>
        <taxon>Bacteroidota</taxon>
        <taxon>Sphingobacteriia</taxon>
        <taxon>Sphingobacteriales</taxon>
        <taxon>Sphingobacteriaceae</taxon>
        <taxon>Pedobacter</taxon>
    </lineage>
</organism>
<dbReference type="InterPro" id="IPR007627">
    <property type="entry name" value="RNA_pol_sigma70_r2"/>
</dbReference>
<protein>
    <submittedName>
        <fullName evidence="7">Sigma-70 family RNA polymerase sigma factor</fullName>
    </submittedName>
</protein>